<feature type="domain" description="DUF7000" evidence="1">
    <location>
        <begin position="5"/>
        <end position="160"/>
    </location>
</feature>
<organism evidence="2 4">
    <name type="scientific">Methanobacterium subterraneum</name>
    <dbReference type="NCBI Taxonomy" id="59277"/>
    <lineage>
        <taxon>Archaea</taxon>
        <taxon>Methanobacteriati</taxon>
        <taxon>Methanobacteriota</taxon>
        <taxon>Methanomada group</taxon>
        <taxon>Methanobacteria</taxon>
        <taxon>Methanobacteriales</taxon>
        <taxon>Methanobacteriaceae</taxon>
        <taxon>Methanobacterium</taxon>
    </lineage>
</organism>
<gene>
    <name evidence="2" type="ORF">BK007_07995</name>
    <name evidence="3" type="ORF">HG719_06840</name>
</gene>
<dbReference type="Pfam" id="PF22526">
    <property type="entry name" value="DUF7000"/>
    <property type="match status" value="1"/>
</dbReference>
<reference evidence="3 5" key="2">
    <citation type="submission" date="2020-04" db="EMBL/GenBank/DDBJ databases">
        <title>Draft genome of Methanobacterium subterraneum isolated from animal feces.</title>
        <authorList>
            <person name="Ouboter H.T."/>
            <person name="Berger S."/>
            <person name="Gungor E."/>
            <person name="Jetten M.S.M."/>
            <person name="Welte C.U."/>
        </authorList>
    </citation>
    <scope>NUCLEOTIDE SEQUENCE [LARGE SCALE GENOMIC DNA]</scope>
    <source>
        <strain evidence="3">HO_2020</strain>
    </source>
</reference>
<protein>
    <recommendedName>
        <fullName evidence="1">DUF7000 domain-containing protein</fullName>
    </recommendedName>
</protein>
<evidence type="ECO:0000313" key="3">
    <source>
        <dbReference type="EMBL" id="NMO09547.1"/>
    </source>
</evidence>
<dbReference type="GeneID" id="35121529"/>
<evidence type="ECO:0000313" key="4">
    <source>
        <dbReference type="Proteomes" id="UP000232806"/>
    </source>
</evidence>
<evidence type="ECO:0000259" key="1">
    <source>
        <dbReference type="Pfam" id="PF22526"/>
    </source>
</evidence>
<dbReference type="Proteomes" id="UP000591058">
    <property type="component" value="Unassembled WGS sequence"/>
</dbReference>
<reference evidence="2 4" key="1">
    <citation type="submission" date="2016-10" db="EMBL/GenBank/DDBJ databases">
        <title>Comparative genomics between deep and shallow subseafloor isolates.</title>
        <authorList>
            <person name="Ishii S."/>
            <person name="Miller J.R."/>
            <person name="Sutton G."/>
            <person name="Suzuki S."/>
            <person name="Methe B."/>
            <person name="Inagaki F."/>
            <person name="Imachi H."/>
        </authorList>
    </citation>
    <scope>NUCLEOTIDE SEQUENCE [LARGE SCALE GENOMIC DNA]</scope>
    <source>
        <strain evidence="2 4">MO-MB1</strain>
    </source>
</reference>
<proteinExistence type="predicted"/>
<sequence length="163" mass="19439">MESFQEHMQEYKKQLDRGHIQDAYRGLMKYIMDLRVYFKNKYPGYFVSGIYYGYLDMTYFSFTPESLKNMKLKIAIVFVHETFRFEVWLAGSNKKVQRKYWELIKEGVWKEYHIPSTIQGVDSILEHVLVDNPNFADLDSLTQQIETGTLKFIDDVEDFLSKT</sequence>
<dbReference type="EMBL" id="JABBYL010000022">
    <property type="protein sequence ID" value="NMO09547.1"/>
    <property type="molecule type" value="Genomic_DNA"/>
</dbReference>
<evidence type="ECO:0000313" key="5">
    <source>
        <dbReference type="Proteomes" id="UP000591058"/>
    </source>
</evidence>
<dbReference type="EMBL" id="CP017766">
    <property type="protein sequence ID" value="AUB55948.1"/>
    <property type="molecule type" value="Genomic_DNA"/>
</dbReference>
<dbReference type="RefSeq" id="WP_100905923.1">
    <property type="nucleotide sequence ID" value="NZ_CP017766.1"/>
</dbReference>
<dbReference type="Proteomes" id="UP000232806">
    <property type="component" value="Chromosome"/>
</dbReference>
<accession>A0A2H4VCX1</accession>
<dbReference type="AlphaFoldDB" id="A0A2H4VCX1"/>
<dbReference type="OrthoDB" id="148021at2157"/>
<name>A0A2H4VCX1_9EURY</name>
<dbReference type="InterPro" id="IPR054269">
    <property type="entry name" value="DUF7000"/>
</dbReference>
<evidence type="ECO:0000313" key="2">
    <source>
        <dbReference type="EMBL" id="AUB55948.1"/>
    </source>
</evidence>